<evidence type="ECO:0000256" key="5">
    <source>
        <dbReference type="ARBA" id="ARBA00038253"/>
    </source>
</evidence>
<comment type="subcellular location">
    <subcellularLocation>
        <location evidence="1">Cytoplasm</location>
    </subcellularLocation>
</comment>
<gene>
    <name evidence="7" type="ORF">BBG48_010285</name>
</gene>
<organism evidence="7 8">
    <name type="scientific">Criibacterium bergeronii</name>
    <dbReference type="NCBI Taxonomy" id="1871336"/>
    <lineage>
        <taxon>Bacteria</taxon>
        <taxon>Bacillati</taxon>
        <taxon>Bacillota</taxon>
        <taxon>Clostridia</taxon>
        <taxon>Peptostreptococcales</taxon>
        <taxon>Filifactoraceae</taxon>
        <taxon>Criibacterium</taxon>
    </lineage>
</organism>
<comment type="caution">
    <text evidence="7">The sequence shown here is derived from an EMBL/GenBank/DDBJ whole genome shotgun (WGS) entry which is preliminary data.</text>
</comment>
<evidence type="ECO:0000256" key="2">
    <source>
        <dbReference type="ARBA" id="ARBA00022490"/>
    </source>
</evidence>
<dbReference type="AlphaFoldDB" id="A0A371IIT8"/>
<dbReference type="RefSeq" id="WP_068912241.1">
    <property type="nucleotide sequence ID" value="NZ_MBEW02000045.1"/>
</dbReference>
<dbReference type="PANTHER" id="PTHR46630:SF1">
    <property type="entry name" value="TETRATRICOPEPTIDE REPEAT PROTEIN 29"/>
    <property type="match status" value="1"/>
</dbReference>
<comment type="similarity">
    <text evidence="5">Belongs to the Rap family.</text>
</comment>
<dbReference type="NCBIfam" id="TIGR00756">
    <property type="entry name" value="PPR"/>
    <property type="match status" value="1"/>
</dbReference>
<evidence type="ECO:0000256" key="3">
    <source>
        <dbReference type="ARBA" id="ARBA00022737"/>
    </source>
</evidence>
<evidence type="ECO:0000313" key="8">
    <source>
        <dbReference type="Proteomes" id="UP000093352"/>
    </source>
</evidence>
<accession>A0A371IIT8</accession>
<feature type="repeat" description="TPR" evidence="6">
    <location>
        <begin position="46"/>
        <end position="79"/>
    </location>
</feature>
<dbReference type="SUPFAM" id="SSF48452">
    <property type="entry name" value="TPR-like"/>
    <property type="match status" value="1"/>
</dbReference>
<keyword evidence="4 6" id="KW-0802">TPR repeat</keyword>
<dbReference type="SMART" id="SM00028">
    <property type="entry name" value="TPR"/>
    <property type="match status" value="3"/>
</dbReference>
<dbReference type="PANTHER" id="PTHR46630">
    <property type="entry name" value="TETRATRICOPEPTIDE REPEAT PROTEIN 29"/>
    <property type="match status" value="1"/>
</dbReference>
<dbReference type="Gene3D" id="1.25.40.10">
    <property type="entry name" value="Tetratricopeptide repeat domain"/>
    <property type="match status" value="1"/>
</dbReference>
<evidence type="ECO:0000256" key="1">
    <source>
        <dbReference type="ARBA" id="ARBA00004496"/>
    </source>
</evidence>
<dbReference type="EMBL" id="MBEW02000045">
    <property type="protein sequence ID" value="RDY20390.1"/>
    <property type="molecule type" value="Genomic_DNA"/>
</dbReference>
<name>A0A371IIT8_9FIRM</name>
<evidence type="ECO:0000313" key="7">
    <source>
        <dbReference type="EMBL" id="RDY20390.1"/>
    </source>
</evidence>
<keyword evidence="2" id="KW-0963">Cytoplasm</keyword>
<dbReference type="PROSITE" id="PS50005">
    <property type="entry name" value="TPR"/>
    <property type="match status" value="1"/>
</dbReference>
<dbReference type="InterPro" id="IPR019734">
    <property type="entry name" value="TPR_rpt"/>
</dbReference>
<evidence type="ECO:0000256" key="4">
    <source>
        <dbReference type="ARBA" id="ARBA00022803"/>
    </source>
</evidence>
<dbReference type="InterPro" id="IPR002885">
    <property type="entry name" value="PPR_rpt"/>
</dbReference>
<protein>
    <submittedName>
        <fullName evidence="7">Tetratricopeptide repeat protein</fullName>
    </submittedName>
</protein>
<keyword evidence="8" id="KW-1185">Reference proteome</keyword>
<proteinExistence type="inferred from homology"/>
<evidence type="ECO:0000256" key="6">
    <source>
        <dbReference type="PROSITE-ProRule" id="PRU00339"/>
    </source>
</evidence>
<dbReference type="InterPro" id="IPR051476">
    <property type="entry name" value="Bac_ResReg_Asp_Phosphatase"/>
</dbReference>
<dbReference type="STRING" id="1871336.BBG48_09090"/>
<reference evidence="7 8" key="1">
    <citation type="journal article" date="2016" name="Genome Announc.">
        <title>Draft Genome Sequence of Criibacterium bergeronii gen. nov., sp. nov., Strain CCRI-22567T, Isolated from a Vaginal Sample from a Woman with Bacterial Vaginosis.</title>
        <authorList>
            <person name="Maheux A.F."/>
            <person name="Berube E."/>
            <person name="Boudreau D.K."/>
            <person name="Raymond F."/>
            <person name="Corbeil J."/>
            <person name="Roy P.H."/>
            <person name="Boissinot M."/>
            <person name="Omar R.F."/>
        </authorList>
    </citation>
    <scope>NUCLEOTIDE SEQUENCE [LARGE SCALE GENOMIC DNA]</scope>
    <source>
        <strain evidence="7 8">CCRI-22567</strain>
    </source>
</reference>
<dbReference type="GO" id="GO:0005737">
    <property type="term" value="C:cytoplasm"/>
    <property type="evidence" value="ECO:0007669"/>
    <property type="project" value="UniProtKB-SubCell"/>
</dbReference>
<keyword evidence="3" id="KW-0677">Repeat</keyword>
<dbReference type="Pfam" id="PF13424">
    <property type="entry name" value="TPR_12"/>
    <property type="match status" value="1"/>
</dbReference>
<dbReference type="Proteomes" id="UP000093352">
    <property type="component" value="Unassembled WGS sequence"/>
</dbReference>
<sequence length="194" mass="22113">MLDKLKTTVFLLAGHFTLYFNSKKTAIKMYEGALESNNDKDGLNYAAAASGVGSILMMYGEFEKAIHYYLKALNVYKNLELTQKKKTVQGMIFGNVGYCYINRNDYETAIKYCEKSREIFEQQDATKKLTKCYNTLMNLYAKTGDMEKAKDYAKLSLKYVSVAEKKYIKGNVKKLLIEDIRSVIGLEANSIITE</sequence>
<dbReference type="InterPro" id="IPR011990">
    <property type="entry name" value="TPR-like_helical_dom_sf"/>
</dbReference>